<comment type="subcellular location">
    <subcellularLocation>
        <location evidence="4">Nucleus</location>
    </subcellularLocation>
</comment>
<dbReference type="EMBL" id="BAABUK010000035">
    <property type="protein sequence ID" value="GAA5816860.1"/>
    <property type="molecule type" value="Genomic_DNA"/>
</dbReference>
<dbReference type="Pfam" id="PF05920">
    <property type="entry name" value="Homeobox_KN"/>
    <property type="match status" value="1"/>
</dbReference>
<keyword evidence="2 4" id="KW-0371">Homeobox</keyword>
<dbReference type="InterPro" id="IPR001356">
    <property type="entry name" value="HD"/>
</dbReference>
<evidence type="ECO:0000256" key="3">
    <source>
        <dbReference type="ARBA" id="ARBA00023242"/>
    </source>
</evidence>
<comment type="caution">
    <text evidence="7">The sequence shown here is derived from an EMBL/GenBank/DDBJ whole genome shotgun (WGS) entry which is preliminary data.</text>
</comment>
<dbReference type="SMART" id="SM00389">
    <property type="entry name" value="HOX"/>
    <property type="match status" value="1"/>
</dbReference>
<evidence type="ECO:0000313" key="8">
    <source>
        <dbReference type="Proteomes" id="UP001473302"/>
    </source>
</evidence>
<name>A0ABP9ZCK0_9FUNG</name>
<keyword evidence="3 4" id="KW-0539">Nucleus</keyword>
<dbReference type="SUPFAM" id="SSF46689">
    <property type="entry name" value="Homeodomain-like"/>
    <property type="match status" value="1"/>
</dbReference>
<feature type="DNA-binding region" description="Homeobox" evidence="4">
    <location>
        <begin position="137"/>
        <end position="195"/>
    </location>
</feature>
<sequence>MYHQQDSSAMDTTTLRIFSPIILFHDAAACSSDNQVIQLKKLKVNAMLKSNGQFWSNVIQSTRNSAFSSPPQTPPPTLFTSCNSSVASSCDEPRQKWYGTPSDDTDMEDEVDVEEDDDAPAPINSSTVKKRAKSTNGRKRRGNLPKSVTAILKQWLIDHCRHPYPTEEEKRSLRLKTNLTLNQISNWFINARRRILPLILSSPNNSNSNGLNEKEKKTRRKRGWMSEETTGKMFEKYLKERFLTCLLDQKGRQQQLV</sequence>
<dbReference type="InterPro" id="IPR050224">
    <property type="entry name" value="TALE_homeobox"/>
</dbReference>
<dbReference type="InterPro" id="IPR009057">
    <property type="entry name" value="Homeodomain-like_sf"/>
</dbReference>
<feature type="compositionally biased region" description="Acidic residues" evidence="5">
    <location>
        <begin position="103"/>
        <end position="119"/>
    </location>
</feature>
<feature type="domain" description="Homeobox" evidence="6">
    <location>
        <begin position="135"/>
        <end position="194"/>
    </location>
</feature>
<evidence type="ECO:0000256" key="5">
    <source>
        <dbReference type="SAM" id="MobiDB-lite"/>
    </source>
</evidence>
<dbReference type="Gene3D" id="1.10.10.60">
    <property type="entry name" value="Homeodomain-like"/>
    <property type="match status" value="1"/>
</dbReference>
<evidence type="ECO:0000313" key="7">
    <source>
        <dbReference type="EMBL" id="GAA5816860.1"/>
    </source>
</evidence>
<reference evidence="7 8" key="1">
    <citation type="submission" date="2024-04" db="EMBL/GenBank/DDBJ databases">
        <title>genome sequences of Mucor flavus KT1a and Helicostylum pulchrum KT1b strains isolated from the surface of a dry-aged beef.</title>
        <authorList>
            <person name="Toyotome T."/>
            <person name="Hosono M."/>
            <person name="Torimaru M."/>
            <person name="Fukuda K."/>
            <person name="Mikami N."/>
        </authorList>
    </citation>
    <scope>NUCLEOTIDE SEQUENCE [LARGE SCALE GENOMIC DNA]</scope>
    <source>
        <strain evidence="7 8">KT1a</strain>
    </source>
</reference>
<organism evidence="7 8">
    <name type="scientific">Mucor flavus</name>
    <dbReference type="NCBI Taxonomy" id="439312"/>
    <lineage>
        <taxon>Eukaryota</taxon>
        <taxon>Fungi</taxon>
        <taxon>Fungi incertae sedis</taxon>
        <taxon>Mucoromycota</taxon>
        <taxon>Mucoromycotina</taxon>
        <taxon>Mucoromycetes</taxon>
        <taxon>Mucorales</taxon>
        <taxon>Mucorineae</taxon>
        <taxon>Mucoraceae</taxon>
        <taxon>Mucor</taxon>
    </lineage>
</organism>
<evidence type="ECO:0000259" key="6">
    <source>
        <dbReference type="PROSITE" id="PS50071"/>
    </source>
</evidence>
<accession>A0ABP9ZCK0</accession>
<evidence type="ECO:0000256" key="2">
    <source>
        <dbReference type="ARBA" id="ARBA00023155"/>
    </source>
</evidence>
<dbReference type="PANTHER" id="PTHR11850">
    <property type="entry name" value="HOMEOBOX PROTEIN TRANSCRIPTION FACTORS"/>
    <property type="match status" value="1"/>
</dbReference>
<dbReference type="CDD" id="cd00086">
    <property type="entry name" value="homeodomain"/>
    <property type="match status" value="1"/>
</dbReference>
<evidence type="ECO:0000256" key="1">
    <source>
        <dbReference type="ARBA" id="ARBA00023125"/>
    </source>
</evidence>
<feature type="region of interest" description="Disordered" evidence="5">
    <location>
        <begin position="91"/>
        <end position="144"/>
    </location>
</feature>
<feature type="region of interest" description="Disordered" evidence="5">
    <location>
        <begin position="202"/>
        <end position="226"/>
    </location>
</feature>
<protein>
    <recommendedName>
        <fullName evidence="6">Homeobox domain-containing protein</fullName>
    </recommendedName>
</protein>
<gene>
    <name evidence="7" type="ORF">MFLAVUS_010394</name>
</gene>
<keyword evidence="1 4" id="KW-0238">DNA-binding</keyword>
<feature type="compositionally biased region" description="Basic residues" evidence="5">
    <location>
        <begin position="128"/>
        <end position="143"/>
    </location>
</feature>
<dbReference type="PROSITE" id="PS50071">
    <property type="entry name" value="HOMEOBOX_2"/>
    <property type="match status" value="1"/>
</dbReference>
<dbReference type="InterPro" id="IPR008422">
    <property type="entry name" value="KN_HD"/>
</dbReference>
<evidence type="ECO:0000256" key="4">
    <source>
        <dbReference type="PROSITE-ProRule" id="PRU00108"/>
    </source>
</evidence>
<proteinExistence type="predicted"/>
<dbReference type="Proteomes" id="UP001473302">
    <property type="component" value="Unassembled WGS sequence"/>
</dbReference>
<feature type="compositionally biased region" description="Low complexity" evidence="5">
    <location>
        <begin position="202"/>
        <end position="211"/>
    </location>
</feature>
<keyword evidence="8" id="KW-1185">Reference proteome</keyword>